<dbReference type="RefSeq" id="WP_197679548.1">
    <property type="nucleotide sequence ID" value="NZ_FNTI01000001.1"/>
</dbReference>
<organism evidence="2 3">
    <name type="scientific">Bradyrhizobium lablabi</name>
    <dbReference type="NCBI Taxonomy" id="722472"/>
    <lineage>
        <taxon>Bacteria</taxon>
        <taxon>Pseudomonadati</taxon>
        <taxon>Pseudomonadota</taxon>
        <taxon>Alphaproteobacteria</taxon>
        <taxon>Hyphomicrobiales</taxon>
        <taxon>Nitrobacteraceae</taxon>
        <taxon>Bradyrhizobium</taxon>
    </lineage>
</organism>
<keyword evidence="1" id="KW-0812">Transmembrane</keyword>
<feature type="transmembrane region" description="Helical" evidence="1">
    <location>
        <begin position="91"/>
        <end position="111"/>
    </location>
</feature>
<feature type="transmembrane region" description="Helical" evidence="1">
    <location>
        <begin position="123"/>
        <end position="143"/>
    </location>
</feature>
<sequence length="172" mass="18571">MREGNTPMQDYVLISRLAHVIERSALAMAGAMCGTFVAAQMSKANVGLFDSGGFIALMVLAGITGFYLGIDIPRPPARQVSEREGVDAVEMLSAAGTFLATMAALVSVYALVFDEAPQRVWEFVVTSWWLGGVTMQVTAGFIGRQRASSRVAQRAVIDGGKVRERQQSRHCD</sequence>
<protein>
    <submittedName>
        <fullName evidence="2">Uncharacterized protein</fullName>
    </submittedName>
</protein>
<accession>A0A1M7B9B1</accession>
<feature type="transmembrane region" description="Helical" evidence="1">
    <location>
        <begin position="20"/>
        <end position="39"/>
    </location>
</feature>
<keyword evidence="1" id="KW-1133">Transmembrane helix</keyword>
<proteinExistence type="predicted"/>
<name>A0A1M7B9B1_9BRAD</name>
<dbReference type="Proteomes" id="UP000183208">
    <property type="component" value="Unassembled WGS sequence"/>
</dbReference>
<keyword evidence="1" id="KW-0472">Membrane</keyword>
<reference evidence="2 3" key="1">
    <citation type="submission" date="2016-10" db="EMBL/GenBank/DDBJ databases">
        <authorList>
            <person name="de Groot N.N."/>
        </authorList>
    </citation>
    <scope>NUCLEOTIDE SEQUENCE [LARGE SCALE GENOMIC DNA]</scope>
    <source>
        <strain evidence="2 3">GAS522</strain>
    </source>
</reference>
<evidence type="ECO:0000256" key="1">
    <source>
        <dbReference type="SAM" id="Phobius"/>
    </source>
</evidence>
<dbReference type="AlphaFoldDB" id="A0A1M7B9B1"/>
<evidence type="ECO:0000313" key="2">
    <source>
        <dbReference type="EMBL" id="SED52194.1"/>
    </source>
</evidence>
<evidence type="ECO:0000313" key="3">
    <source>
        <dbReference type="Proteomes" id="UP000183208"/>
    </source>
</evidence>
<feature type="transmembrane region" description="Helical" evidence="1">
    <location>
        <begin position="51"/>
        <end position="70"/>
    </location>
</feature>
<gene>
    <name evidence="2" type="ORF">SAMN05444171_4339</name>
</gene>
<dbReference type="EMBL" id="FNTI01000001">
    <property type="protein sequence ID" value="SED52194.1"/>
    <property type="molecule type" value="Genomic_DNA"/>
</dbReference>